<evidence type="ECO:0000313" key="5">
    <source>
        <dbReference type="Proteomes" id="UP000658390"/>
    </source>
</evidence>
<dbReference type="AlphaFoldDB" id="A0A8I1FR63"/>
<evidence type="ECO:0000313" key="2">
    <source>
        <dbReference type="EMBL" id="MBJ2259147.1"/>
    </source>
</evidence>
<dbReference type="EMBL" id="JAEKCZ010000025">
    <property type="protein sequence ID" value="MBJ2259147.1"/>
    <property type="molecule type" value="Genomic_DNA"/>
</dbReference>
<dbReference type="Proteomes" id="UP000182058">
    <property type="component" value="Chromosome I"/>
</dbReference>
<dbReference type="EMBL" id="LT629795">
    <property type="protein sequence ID" value="SDU57701.1"/>
    <property type="molecule type" value="Genomic_DNA"/>
</dbReference>
<dbReference type="InterPro" id="IPR021747">
    <property type="entry name" value="DUF3313"/>
</dbReference>
<protein>
    <submittedName>
        <fullName evidence="2">DUF3313 domain-containing protein</fullName>
    </submittedName>
</protein>
<sequence length="222" mass="24473">MGRSISLPLLATLSISLTACASKTITPEEYSGFLHDYSQLTEKKLPSGKKVLTWASPTLHAHHYTRVYIEPSLFYPEVLPTERAPQSTLSAVTHYYDTALKHELGKVMTVVETPGPDTLTIRSSIISVAARTQSLRFYEWLPVTLLAAGVSTATGIRDQDSEITTEVAVLDAVDQDVVAQIVRKETGRPLENDKQVMTLDDFKPVLDGWAFDMRQAYSSGGN</sequence>
<keyword evidence="1" id="KW-0732">Signal</keyword>
<dbReference type="GeneID" id="96620403"/>
<evidence type="ECO:0000256" key="1">
    <source>
        <dbReference type="SAM" id="SignalP"/>
    </source>
</evidence>
<organism evidence="2 5">
    <name type="scientific">Pseudomonas psychrophila</name>
    <dbReference type="NCBI Taxonomy" id="122355"/>
    <lineage>
        <taxon>Bacteria</taxon>
        <taxon>Pseudomonadati</taxon>
        <taxon>Pseudomonadota</taxon>
        <taxon>Gammaproteobacteria</taxon>
        <taxon>Pseudomonadales</taxon>
        <taxon>Pseudomonadaceae</taxon>
        <taxon>Pseudomonas</taxon>
    </lineage>
</organism>
<gene>
    <name evidence="2" type="ORF">JFT45_21845</name>
    <name evidence="3" type="ORF">SAMN04490201_2801</name>
</gene>
<name>A0A8I1FR63_9PSED</name>
<evidence type="ECO:0000313" key="3">
    <source>
        <dbReference type="EMBL" id="SDU57701.1"/>
    </source>
</evidence>
<dbReference type="PROSITE" id="PS51257">
    <property type="entry name" value="PROKAR_LIPOPROTEIN"/>
    <property type="match status" value="1"/>
</dbReference>
<feature type="signal peptide" evidence="1">
    <location>
        <begin position="1"/>
        <end position="21"/>
    </location>
</feature>
<accession>A0A8I1FR63</accession>
<dbReference type="Proteomes" id="UP000658390">
    <property type="component" value="Unassembled WGS sequence"/>
</dbReference>
<keyword evidence="4" id="KW-1185">Reference proteome</keyword>
<feature type="chain" id="PRO_5034588837" evidence="1">
    <location>
        <begin position="22"/>
        <end position="222"/>
    </location>
</feature>
<reference evidence="3 4" key="1">
    <citation type="submission" date="2016-10" db="EMBL/GenBank/DDBJ databases">
        <authorList>
            <person name="Varghese N."/>
            <person name="Submissions S."/>
        </authorList>
    </citation>
    <scope>NUCLEOTIDE SEQUENCE [LARGE SCALE GENOMIC DNA]</scope>
    <source>
        <strain evidence="3 4">BS3667</strain>
    </source>
</reference>
<dbReference type="RefSeq" id="WP_037031555.1">
    <property type="nucleotide sequence ID" value="NZ_ATLR01000007.1"/>
</dbReference>
<dbReference type="OrthoDB" id="6192874at2"/>
<dbReference type="Pfam" id="PF11769">
    <property type="entry name" value="DUF3313"/>
    <property type="match status" value="1"/>
</dbReference>
<reference evidence="2" key="2">
    <citation type="submission" date="2020-12" db="EMBL/GenBank/DDBJ databases">
        <title>Antibiotic resistance and phylogeny of Pseudomonas spp. isolated over three decades from chicken meat in the Norwegian food chain.</title>
        <authorList>
            <person name="Moen B."/>
        </authorList>
    </citation>
    <scope>NUCLEOTIDE SEQUENCE</scope>
    <source>
        <strain evidence="2">MF6762</strain>
    </source>
</reference>
<proteinExistence type="predicted"/>
<evidence type="ECO:0000313" key="4">
    <source>
        <dbReference type="Proteomes" id="UP000182058"/>
    </source>
</evidence>